<accession>A0A164QF79</accession>
<dbReference type="AlphaFoldDB" id="A0A164QF79"/>
<dbReference type="EMBL" id="LJKE01000020">
    <property type="protein sequence ID" value="KZD71235.1"/>
    <property type="molecule type" value="Genomic_DNA"/>
</dbReference>
<comment type="caution">
    <text evidence="1">The sequence shown here is derived from an EMBL/GenBank/DDBJ whole genome shotgun (WGS) entry which is preliminary data.</text>
</comment>
<proteinExistence type="predicted"/>
<sequence length="205" mass="24058">MNNTHYEKLDKLTAWIKEQPITLPSQMPKKVHTEEIDSEWLENLKTSNLYWFKGSKEPYNYPPGFGPTERKLVPRMLELRERILSFAGKQVCMPFVEDEVRLHQLETRGQIWYGDNSVFKQGARSQCHLNSAMICLENKMKGKGNIHMVSGYALSDTGMWRQHSWCVEVQESQNIIIETTELRTLYFGYALDDKELMEFILPYTK</sequence>
<evidence type="ECO:0000313" key="2">
    <source>
        <dbReference type="Proteomes" id="UP000076482"/>
    </source>
</evidence>
<reference evidence="1 2" key="1">
    <citation type="submission" date="2015-09" db="EMBL/GenBank/DDBJ databases">
        <title>Bacillus cereus food isolates.</title>
        <authorList>
            <person name="Boekhorst J."/>
        </authorList>
    </citation>
    <scope>NUCLEOTIDE SEQUENCE [LARGE SCALE GENOMIC DNA]</scope>
    <source>
        <strain evidence="1 2">B4088</strain>
    </source>
</reference>
<dbReference type="RefSeq" id="WP_063260127.1">
    <property type="nucleotide sequence ID" value="NZ_LJKE01000020.1"/>
</dbReference>
<gene>
    <name evidence="1" type="ORF">B4088_0965</name>
</gene>
<name>A0A164QF79_BACCE</name>
<evidence type="ECO:0000313" key="1">
    <source>
        <dbReference type="EMBL" id="KZD71235.1"/>
    </source>
</evidence>
<protein>
    <submittedName>
        <fullName evidence="1">Uncharacterized protein</fullName>
    </submittedName>
</protein>
<organism evidence="1 2">
    <name type="scientific">Bacillus cereus</name>
    <dbReference type="NCBI Taxonomy" id="1396"/>
    <lineage>
        <taxon>Bacteria</taxon>
        <taxon>Bacillati</taxon>
        <taxon>Bacillota</taxon>
        <taxon>Bacilli</taxon>
        <taxon>Bacillales</taxon>
        <taxon>Bacillaceae</taxon>
        <taxon>Bacillus</taxon>
        <taxon>Bacillus cereus group</taxon>
    </lineage>
</organism>
<dbReference type="Proteomes" id="UP000076482">
    <property type="component" value="Unassembled WGS sequence"/>
</dbReference>
<dbReference type="PATRIC" id="fig|1396.535.peg.1035"/>